<dbReference type="EMBL" id="JBAKBA010000062">
    <property type="protein sequence ID" value="MEL0660867.1"/>
    <property type="molecule type" value="Genomic_DNA"/>
</dbReference>
<proteinExistence type="predicted"/>
<keyword evidence="1" id="KW-1133">Transmembrane helix</keyword>
<keyword evidence="1" id="KW-0472">Membrane</keyword>
<dbReference type="RefSeq" id="WP_341629243.1">
    <property type="nucleotide sequence ID" value="NZ_JBAKBA010000062.1"/>
</dbReference>
<protein>
    <submittedName>
        <fullName evidence="2">SoxR reducing system RseC family protein</fullName>
    </submittedName>
</protein>
<dbReference type="Proteomes" id="UP001366060">
    <property type="component" value="Unassembled WGS sequence"/>
</dbReference>
<keyword evidence="3" id="KW-1185">Reference proteome</keyword>
<dbReference type="PANTHER" id="PTHR35867">
    <property type="entry name" value="PROTEIN RSEC"/>
    <property type="match status" value="1"/>
</dbReference>
<comment type="caution">
    <text evidence="2">The sequence shown here is derived from an EMBL/GenBank/DDBJ whole genome shotgun (WGS) entry which is preliminary data.</text>
</comment>
<reference evidence="2 3" key="1">
    <citation type="submission" date="2024-02" db="EMBL/GenBank/DDBJ databases">
        <title>Bacteria isolated from the canopy kelp, Nereocystis luetkeana.</title>
        <authorList>
            <person name="Pfister C.A."/>
            <person name="Younker I.T."/>
            <person name="Light S.H."/>
        </authorList>
    </citation>
    <scope>NUCLEOTIDE SEQUENCE [LARGE SCALE GENOMIC DNA]</scope>
    <source>
        <strain evidence="2 3">TI.2.07</strain>
    </source>
</reference>
<keyword evidence="1" id="KW-0812">Transmembrane</keyword>
<dbReference type="PIRSF" id="PIRSF004923">
    <property type="entry name" value="RseC"/>
    <property type="match status" value="1"/>
</dbReference>
<sequence>MLHETGKIIDITVINGEKIAIVECISKSACKSCSSNDNCGVGIVAKGLSDKSHKLSMPFKEGMKVDHSIELLIENNDIVKSSLIVYIIPLFLFIVTCTLSNLFFSNELLVIFASGVSLVVGTCIAKAVSSKLYPINSLNKLISTK</sequence>
<accession>A0ABU9HG42</accession>
<feature type="transmembrane region" description="Helical" evidence="1">
    <location>
        <begin position="83"/>
        <end position="103"/>
    </location>
</feature>
<evidence type="ECO:0000313" key="3">
    <source>
        <dbReference type="Proteomes" id="UP001366060"/>
    </source>
</evidence>
<dbReference type="Pfam" id="PF04246">
    <property type="entry name" value="RseC_MucC"/>
    <property type="match status" value="1"/>
</dbReference>
<dbReference type="PANTHER" id="PTHR35867:SF1">
    <property type="entry name" value="PROTEIN RSEC"/>
    <property type="match status" value="1"/>
</dbReference>
<organism evidence="2 3">
    <name type="scientific">Psychromonas arctica</name>
    <dbReference type="NCBI Taxonomy" id="168275"/>
    <lineage>
        <taxon>Bacteria</taxon>
        <taxon>Pseudomonadati</taxon>
        <taxon>Pseudomonadota</taxon>
        <taxon>Gammaproteobacteria</taxon>
        <taxon>Alteromonadales</taxon>
        <taxon>Psychromonadaceae</taxon>
        <taxon>Psychromonas</taxon>
    </lineage>
</organism>
<evidence type="ECO:0000256" key="1">
    <source>
        <dbReference type="SAM" id="Phobius"/>
    </source>
</evidence>
<name>A0ABU9HG42_9GAMM</name>
<evidence type="ECO:0000313" key="2">
    <source>
        <dbReference type="EMBL" id="MEL0660867.1"/>
    </source>
</evidence>
<gene>
    <name evidence="2" type="ORF">V6255_17175</name>
</gene>
<dbReference type="InterPro" id="IPR007359">
    <property type="entry name" value="SigmaE_reg_RseC_MucC"/>
</dbReference>
<feature type="transmembrane region" description="Helical" evidence="1">
    <location>
        <begin position="109"/>
        <end position="128"/>
    </location>
</feature>
<dbReference type="InterPro" id="IPR026268">
    <property type="entry name" value="RseC"/>
</dbReference>